<evidence type="ECO:0000259" key="1">
    <source>
        <dbReference type="Pfam" id="PF14214"/>
    </source>
</evidence>
<organism evidence="2 3">
    <name type="scientific">Glycine soja</name>
    <name type="common">Wild soybean</name>
    <dbReference type="NCBI Taxonomy" id="3848"/>
    <lineage>
        <taxon>Eukaryota</taxon>
        <taxon>Viridiplantae</taxon>
        <taxon>Streptophyta</taxon>
        <taxon>Embryophyta</taxon>
        <taxon>Tracheophyta</taxon>
        <taxon>Spermatophyta</taxon>
        <taxon>Magnoliopsida</taxon>
        <taxon>eudicotyledons</taxon>
        <taxon>Gunneridae</taxon>
        <taxon>Pentapetalae</taxon>
        <taxon>rosids</taxon>
        <taxon>fabids</taxon>
        <taxon>Fabales</taxon>
        <taxon>Fabaceae</taxon>
        <taxon>Papilionoideae</taxon>
        <taxon>50 kb inversion clade</taxon>
        <taxon>NPAAA clade</taxon>
        <taxon>indigoferoid/millettioid clade</taxon>
        <taxon>Phaseoleae</taxon>
        <taxon>Glycine</taxon>
        <taxon>Glycine subgen. Soja</taxon>
    </lineage>
</organism>
<reference evidence="2 3" key="1">
    <citation type="submission" date="2018-09" db="EMBL/GenBank/DDBJ databases">
        <title>A high-quality reference genome of wild soybean provides a powerful tool to mine soybean genomes.</title>
        <authorList>
            <person name="Xie M."/>
            <person name="Chung C.Y.L."/>
            <person name="Li M.-W."/>
            <person name="Wong F.-L."/>
            <person name="Chan T.-F."/>
            <person name="Lam H.-M."/>
        </authorList>
    </citation>
    <scope>NUCLEOTIDE SEQUENCE [LARGE SCALE GENOMIC DNA]</scope>
    <source>
        <strain evidence="3">cv. W05</strain>
        <tissue evidence="2">Hypocotyl of etiolated seedlings</tissue>
    </source>
</reference>
<evidence type="ECO:0000313" key="3">
    <source>
        <dbReference type="Proteomes" id="UP000289340"/>
    </source>
</evidence>
<dbReference type="Pfam" id="PF14214">
    <property type="entry name" value="Helitron_like_N"/>
    <property type="match status" value="1"/>
</dbReference>
<dbReference type="AlphaFoldDB" id="A0A445GVT1"/>
<dbReference type="EMBL" id="QZWG01000015">
    <property type="protein sequence ID" value="RZB65324.1"/>
    <property type="molecule type" value="Genomic_DNA"/>
</dbReference>
<dbReference type="PANTHER" id="PTHR45786">
    <property type="entry name" value="DNA BINDING PROTEIN-LIKE"/>
    <property type="match status" value="1"/>
</dbReference>
<evidence type="ECO:0000313" key="2">
    <source>
        <dbReference type="EMBL" id="RZB65324.1"/>
    </source>
</evidence>
<accession>A0A445GVT1</accession>
<proteinExistence type="predicted"/>
<dbReference type="Proteomes" id="UP000289340">
    <property type="component" value="Chromosome 15"/>
</dbReference>
<protein>
    <recommendedName>
        <fullName evidence="1">Helitron helicase-like domain-containing protein</fullName>
    </recommendedName>
</protein>
<keyword evidence="3" id="KW-1185">Reference proteome</keyword>
<dbReference type="InterPro" id="IPR025476">
    <property type="entry name" value="Helitron_helicase-like"/>
</dbReference>
<comment type="caution">
    <text evidence="2">The sequence shown here is derived from an EMBL/GenBank/DDBJ whole genome shotgun (WGS) entry which is preliminary data.</text>
</comment>
<dbReference type="PANTHER" id="PTHR45786:SF74">
    <property type="entry name" value="ATP-DEPENDENT DNA HELICASE"/>
    <property type="match status" value="1"/>
</dbReference>
<gene>
    <name evidence="2" type="ORF">D0Y65_041394</name>
</gene>
<sequence length="347" mass="40622">MFSFTSINDGCGPPQFILSSQNYHCIGSLLPEEGYRSKDPHVYNISDANEIATLIVGDLDNMEFGRNIVIKSISKDISISQLTNESENHRIVRITLREWVTFRIQDRRVEFGHILNARRLFQKFLVESQRLTWIRFNQKSIRSDVLNGLQEAISRGETNPSIIGKCLHNGNDIYKIISVELPNPDLYPKLSKAVPTYTMHRSCGLGNLKFLSMKERKCSKYFPKKFQNSTTIDEDEYSCYRRQDMRMSVHKNGINLDNRNVVPYSPLLLMRYEGHINTKYYKKSNSIKYLFKLNSEGNIEICNLVDEIKRYYDCKYLSPCEATWRTFAYDIHERWLVVQQLNFHLPN</sequence>
<name>A0A445GVT1_GLYSO</name>
<feature type="domain" description="Helitron helicase-like" evidence="1">
    <location>
        <begin position="99"/>
        <end position="161"/>
    </location>
</feature>